<evidence type="ECO:0000313" key="1">
    <source>
        <dbReference type="EMBL" id="TYR38059.1"/>
    </source>
</evidence>
<dbReference type="AlphaFoldDB" id="A0A5D4HE55"/>
<gene>
    <name evidence="1" type="ORF">FXV77_01910</name>
</gene>
<evidence type="ECO:0000313" key="2">
    <source>
        <dbReference type="Proteomes" id="UP000322362"/>
    </source>
</evidence>
<dbReference type="Pfam" id="PF14135">
    <property type="entry name" value="DUF4302"/>
    <property type="match status" value="1"/>
</dbReference>
<reference evidence="1 2" key="1">
    <citation type="submission" date="2019-08" db="EMBL/GenBank/DDBJ databases">
        <title>Phlebobacter frassis gen. nov. sp. nov., a new member of family Sphingobacteriaceae isolated from sand fly rearing media.</title>
        <authorList>
            <person name="Kakumanu M.L."/>
            <person name="Marayati B.F."/>
            <person name="Wada-Katsumata A."/>
            <person name="Wasserberg G."/>
            <person name="Schal C."/>
            <person name="Apperson C.S."/>
            <person name="Ponnusamy L."/>
        </authorList>
    </citation>
    <scope>NUCLEOTIDE SEQUENCE [LARGE SCALE GENOMIC DNA]</scope>
    <source>
        <strain evidence="1 2">SSI9</strain>
    </source>
</reference>
<protein>
    <submittedName>
        <fullName evidence="1">DUF4302 domain-containing protein</fullName>
    </submittedName>
</protein>
<accession>A0A5D4HE55</accession>
<dbReference type="InterPro" id="IPR025396">
    <property type="entry name" value="DUF4302"/>
</dbReference>
<dbReference type="EMBL" id="VTAV01000001">
    <property type="protein sequence ID" value="TYR38059.1"/>
    <property type="molecule type" value="Genomic_DNA"/>
</dbReference>
<proteinExistence type="predicted"/>
<comment type="caution">
    <text evidence="1">The sequence shown here is derived from an EMBL/GenBank/DDBJ whole genome shotgun (WGS) entry which is preliminary data.</text>
</comment>
<dbReference type="PROSITE" id="PS51257">
    <property type="entry name" value="PROKAR_LIPOPROTEIN"/>
    <property type="match status" value="1"/>
</dbReference>
<dbReference type="RefSeq" id="WP_148917524.1">
    <property type="nucleotide sequence ID" value="NZ_VTAV01000001.1"/>
</dbReference>
<organism evidence="1 2">
    <name type="scientific">Sphingobacterium phlebotomi</name>
    <dbReference type="NCBI Taxonomy" id="2605433"/>
    <lineage>
        <taxon>Bacteria</taxon>
        <taxon>Pseudomonadati</taxon>
        <taxon>Bacteroidota</taxon>
        <taxon>Sphingobacteriia</taxon>
        <taxon>Sphingobacteriales</taxon>
        <taxon>Sphingobacteriaceae</taxon>
        <taxon>Sphingobacterium</taxon>
    </lineage>
</organism>
<sequence length="440" mass="49003">MRTSLIFITILIGLSSCDKKVEADLNFYGSPEQRMSDSLEFVRNRLVGAPNGWKGGFATGLKGGYGFYFTFKENQEVEMLSDFSNETAQVPSLSTYRVSPLFSPTLVFDTYNYISLMYDPVPGVANGKAGEGFQSDIEFLYERSNRDTLFFKGKKYEHPFFLVEATAQEKQLFVNDGINAFKNAFAADYNDAFVFPYIGDPINRLSISIDNGTKNVSFSYIDGTGDIDSSTTSSFFYTPSEVHLANFVPFNGKSIKSFILFDGKVKLIYTDGSLEDLLTQSTPLFSIESAFAYNKTYKRITGDDAIPGVTADVHIFDRVGELFTASGRNITSMYFGFTNSTTATFYIDYTSGSTRYIASATYDYRREGNTLFVKRASNNGNWSSRSTQVKPVNDILGDGSDERELVIDWVSSADNSVKFPIIGISPVHDRGNLIYGRLGE</sequence>
<keyword evidence="2" id="KW-1185">Reference proteome</keyword>
<dbReference type="Proteomes" id="UP000322362">
    <property type="component" value="Unassembled WGS sequence"/>
</dbReference>
<name>A0A5D4HE55_9SPHI</name>